<evidence type="ECO:0000256" key="2">
    <source>
        <dbReference type="ARBA" id="ARBA00022679"/>
    </source>
</evidence>
<accession>A0ABX5LHP4</accession>
<comment type="caution">
    <text evidence="5">The sequence shown here is derived from an EMBL/GenBank/DDBJ whole genome shotgun (WGS) entry which is preliminary data.</text>
</comment>
<protein>
    <submittedName>
        <fullName evidence="5">N6-adenosine-specific RNA methylase IME4</fullName>
    </submittedName>
</protein>
<dbReference type="PROSITE" id="PS00092">
    <property type="entry name" value="N6_MTASE"/>
    <property type="match status" value="1"/>
</dbReference>
<dbReference type="GO" id="GO:0032259">
    <property type="term" value="P:methylation"/>
    <property type="evidence" value="ECO:0007669"/>
    <property type="project" value="UniProtKB-KW"/>
</dbReference>
<dbReference type="InterPro" id="IPR002052">
    <property type="entry name" value="DNA_methylase_N6_adenine_CS"/>
</dbReference>
<keyword evidence="6" id="KW-1185">Reference proteome</keyword>
<evidence type="ECO:0000256" key="4">
    <source>
        <dbReference type="PROSITE-ProRule" id="PRU00489"/>
    </source>
</evidence>
<dbReference type="PANTHER" id="PTHR12829:SF7">
    <property type="entry name" value="N6-ADENOSINE-METHYLTRANSFERASE CATALYTIC SUBUNIT"/>
    <property type="match status" value="1"/>
</dbReference>
<dbReference type="InterPro" id="IPR007757">
    <property type="entry name" value="MT-A70-like"/>
</dbReference>
<name>A0ABX5LHP4_9BACT</name>
<dbReference type="InterPro" id="IPR029063">
    <property type="entry name" value="SAM-dependent_MTases_sf"/>
</dbReference>
<dbReference type="PANTHER" id="PTHR12829">
    <property type="entry name" value="N6-ADENOSINE-METHYLTRANSFERASE"/>
    <property type="match status" value="1"/>
</dbReference>
<evidence type="ECO:0000313" key="5">
    <source>
        <dbReference type="EMBL" id="PWK92223.1"/>
    </source>
</evidence>
<comment type="similarity">
    <text evidence="4">Belongs to the MT-A70-like family.</text>
</comment>
<proteinExistence type="inferred from homology"/>
<dbReference type="GO" id="GO:0008168">
    <property type="term" value="F:methyltransferase activity"/>
    <property type="evidence" value="ECO:0007669"/>
    <property type="project" value="UniProtKB-KW"/>
</dbReference>
<sequence length="244" mass="28334">MSNTEQITAYSLYNKQAKERTKINPLAGVYPDLPNKKYQIIYADPPWDYGGKMQYDKSVIKNENIGFEKEIFLSSASFKYPTVKLNQLKELKVQNITADDCILFMWTTGPQMANSIELAEAWGFEYKTVAFVWDKMVHNPGRYTLSQTEFVLAFKHGRFPQPRGARNVRQMITVPRKEHSQKPLEVIAGITQMFPEQSKIELFARNNYTGWDNWGLEVPNSKVDIFSQFEMEQKKDELQIKLAL</sequence>
<keyword evidence="3" id="KW-0949">S-adenosyl-L-methionine</keyword>
<evidence type="ECO:0000313" key="6">
    <source>
        <dbReference type="Proteomes" id="UP000245523"/>
    </source>
</evidence>
<reference evidence="5 6" key="1">
    <citation type="submission" date="2018-05" db="EMBL/GenBank/DDBJ databases">
        <title>Animal gut microbial communities from fecal samples from Wisconsin, USA.</title>
        <authorList>
            <person name="Neumann A."/>
        </authorList>
    </citation>
    <scope>NUCLEOTIDE SEQUENCE [LARGE SCALE GENOMIC DNA]</scope>
    <source>
        <strain evidence="5 6">UWS4</strain>
    </source>
</reference>
<organism evidence="5 6">
    <name type="scientific">Hallerella porci</name>
    <dbReference type="NCBI Taxonomy" id="1945871"/>
    <lineage>
        <taxon>Bacteria</taxon>
        <taxon>Pseudomonadati</taxon>
        <taxon>Fibrobacterota</taxon>
        <taxon>Fibrobacteria</taxon>
        <taxon>Fibrobacterales</taxon>
        <taxon>Fibrobacteraceae</taxon>
        <taxon>Hallerella</taxon>
    </lineage>
</organism>
<dbReference type="Gene3D" id="3.40.50.150">
    <property type="entry name" value="Vaccinia Virus protein VP39"/>
    <property type="match status" value="1"/>
</dbReference>
<evidence type="ECO:0000256" key="3">
    <source>
        <dbReference type="ARBA" id="ARBA00022691"/>
    </source>
</evidence>
<dbReference type="PROSITE" id="PS51143">
    <property type="entry name" value="MT_A70"/>
    <property type="match status" value="1"/>
</dbReference>
<dbReference type="EMBL" id="QGHD01000038">
    <property type="protein sequence ID" value="PWK92223.1"/>
    <property type="molecule type" value="Genomic_DNA"/>
</dbReference>
<dbReference type="Proteomes" id="UP000245523">
    <property type="component" value="Unassembled WGS sequence"/>
</dbReference>
<gene>
    <name evidence="5" type="ORF">B0H50_1385</name>
</gene>
<dbReference type="RefSeq" id="WP_106199844.1">
    <property type="nucleotide sequence ID" value="NZ_JAXEIU010000018.1"/>
</dbReference>
<dbReference type="Pfam" id="PF05063">
    <property type="entry name" value="MT-A70"/>
    <property type="match status" value="1"/>
</dbReference>
<keyword evidence="1 5" id="KW-0489">Methyltransferase</keyword>
<evidence type="ECO:0000256" key="1">
    <source>
        <dbReference type="ARBA" id="ARBA00022603"/>
    </source>
</evidence>
<keyword evidence="2" id="KW-0808">Transferase</keyword>
<dbReference type="SUPFAM" id="SSF53335">
    <property type="entry name" value="S-adenosyl-L-methionine-dependent methyltransferases"/>
    <property type="match status" value="1"/>
</dbReference>